<evidence type="ECO:0000256" key="6">
    <source>
        <dbReference type="ARBA" id="ARBA00023004"/>
    </source>
</evidence>
<evidence type="ECO:0000256" key="7">
    <source>
        <dbReference type="ARBA" id="ARBA00023014"/>
    </source>
</evidence>
<dbReference type="Gene3D" id="1.10.260.50">
    <property type="match status" value="1"/>
</dbReference>
<proteinExistence type="inferred from homology"/>
<dbReference type="Gene3D" id="3.90.1150.10">
    <property type="entry name" value="Aspartate Aminotransferase, domain 1"/>
    <property type="match status" value="1"/>
</dbReference>
<keyword evidence="12" id="KW-1185">Reference proteome</keyword>
<dbReference type="PANTHER" id="PTHR11601:SF34">
    <property type="entry name" value="CYSTEINE DESULFURASE"/>
    <property type="match status" value="1"/>
</dbReference>
<comment type="cofactor">
    <cofactor evidence="1">
        <name>pyridoxal 5'-phosphate</name>
        <dbReference type="ChEBI" id="CHEBI:597326"/>
    </cofactor>
</comment>
<sequence>MPSAATPRPLGERVHLDHAATTVVRPSALAALAEAAALPGNPASLHASGRRAKLALEQAREAVAAALGAHPSEVVLTSGGTEADNLAVQGLFRARRAADPQRRRIVLTGAEHHAVLDAVDWLAAHEGAEPVIVPVDADGVVDLAAWDSALAAASERTALAALMWANNEIGTVQPVAEAARIAAAHGVPLHTDAVQAVGAVPVDFAASGAATLAVSGHKAGAPVGVGALLVRRDVALTPVVHGGGQERRLRSGTVSVALAAALAAALTEAVAEQPAEAVRLGALRDRVIDAVEALETVALTGPRDADPATGEPLPPGTRRLPGNVHVTVPGRTADALLFTFDTAGLDTSSGSACTAGVAEPSHVVAALPGRTEADARATQRFTLGRTSTPADVDALITALRALAPAPRRGAPTPKGAPTTKEESR</sequence>
<keyword evidence="7" id="KW-0411">Iron-sulfur</keyword>
<dbReference type="InterPro" id="IPR015424">
    <property type="entry name" value="PyrdxlP-dep_Trfase"/>
</dbReference>
<dbReference type="EMBL" id="JACHMW010000001">
    <property type="protein sequence ID" value="MBB5847823.1"/>
    <property type="molecule type" value="Genomic_DNA"/>
</dbReference>
<comment type="caution">
    <text evidence="11">The sequence shown here is derived from an EMBL/GenBank/DDBJ whole genome shotgun (WGS) entry which is preliminary data.</text>
</comment>
<evidence type="ECO:0000256" key="9">
    <source>
        <dbReference type="SAM" id="MobiDB-lite"/>
    </source>
</evidence>
<keyword evidence="3 11" id="KW-0808">Transferase</keyword>
<accession>A0A7W9JHL8</accession>
<dbReference type="Gene3D" id="3.40.640.10">
    <property type="entry name" value="Type I PLP-dependent aspartate aminotransferase-like (Major domain)"/>
    <property type="match status" value="1"/>
</dbReference>
<reference evidence="11 12" key="1">
    <citation type="submission" date="2020-08" db="EMBL/GenBank/DDBJ databases">
        <title>Sequencing the genomes of 1000 actinobacteria strains.</title>
        <authorList>
            <person name="Klenk H.-P."/>
        </authorList>
    </citation>
    <scope>NUCLEOTIDE SEQUENCE [LARGE SCALE GENOMIC DNA]</scope>
    <source>
        <strain evidence="11 12">DSM 17945</strain>
    </source>
</reference>
<dbReference type="InterPro" id="IPR015422">
    <property type="entry name" value="PyrdxlP-dep_Trfase_small"/>
</dbReference>
<keyword evidence="6" id="KW-0408">Iron</keyword>
<organism evidence="11 12">
    <name type="scientific">Micrococcus endophyticus</name>
    <dbReference type="NCBI Taxonomy" id="455343"/>
    <lineage>
        <taxon>Bacteria</taxon>
        <taxon>Bacillati</taxon>
        <taxon>Actinomycetota</taxon>
        <taxon>Actinomycetes</taxon>
        <taxon>Micrococcales</taxon>
        <taxon>Micrococcaceae</taxon>
        <taxon>Micrococcus</taxon>
    </lineage>
</organism>
<dbReference type="FunFam" id="3.40.640.10:FF:000084">
    <property type="entry name" value="IscS-like cysteine desulfurase"/>
    <property type="match status" value="1"/>
</dbReference>
<feature type="compositionally biased region" description="Low complexity" evidence="9">
    <location>
        <begin position="402"/>
        <end position="417"/>
    </location>
</feature>
<evidence type="ECO:0000256" key="2">
    <source>
        <dbReference type="ARBA" id="ARBA00006490"/>
    </source>
</evidence>
<dbReference type="GO" id="GO:0031071">
    <property type="term" value="F:cysteine desulfurase activity"/>
    <property type="evidence" value="ECO:0007669"/>
    <property type="project" value="UniProtKB-EC"/>
</dbReference>
<evidence type="ECO:0000256" key="1">
    <source>
        <dbReference type="ARBA" id="ARBA00001933"/>
    </source>
</evidence>
<dbReference type="EC" id="2.8.1.7" evidence="11"/>
<dbReference type="AlphaFoldDB" id="A0A7W9JHL8"/>
<keyword evidence="4" id="KW-0479">Metal-binding</keyword>
<protein>
    <submittedName>
        <fullName evidence="11">Cysteine desulfurase</fullName>
        <ecNumber evidence="11">2.8.1.7</ecNumber>
    </submittedName>
</protein>
<dbReference type="PIRSF" id="PIRSF005572">
    <property type="entry name" value="NifS"/>
    <property type="match status" value="1"/>
</dbReference>
<evidence type="ECO:0000256" key="5">
    <source>
        <dbReference type="ARBA" id="ARBA00022898"/>
    </source>
</evidence>
<dbReference type="RefSeq" id="WP_184170365.1">
    <property type="nucleotide sequence ID" value="NZ_BAABAG010000010.1"/>
</dbReference>
<evidence type="ECO:0000256" key="4">
    <source>
        <dbReference type="ARBA" id="ARBA00022723"/>
    </source>
</evidence>
<dbReference type="PANTHER" id="PTHR11601">
    <property type="entry name" value="CYSTEINE DESULFURYLASE FAMILY MEMBER"/>
    <property type="match status" value="1"/>
</dbReference>
<dbReference type="GO" id="GO:0046872">
    <property type="term" value="F:metal ion binding"/>
    <property type="evidence" value="ECO:0007669"/>
    <property type="project" value="UniProtKB-KW"/>
</dbReference>
<dbReference type="Proteomes" id="UP000567246">
    <property type="component" value="Unassembled WGS sequence"/>
</dbReference>
<feature type="region of interest" description="Disordered" evidence="9">
    <location>
        <begin position="402"/>
        <end position="424"/>
    </location>
</feature>
<dbReference type="InterPro" id="IPR015421">
    <property type="entry name" value="PyrdxlP-dep_Trfase_major"/>
</dbReference>
<evidence type="ECO:0000313" key="11">
    <source>
        <dbReference type="EMBL" id="MBB5847823.1"/>
    </source>
</evidence>
<comment type="catalytic activity">
    <reaction evidence="8">
        <text>(sulfur carrier)-H + L-cysteine = (sulfur carrier)-SH + L-alanine</text>
        <dbReference type="Rhea" id="RHEA:43892"/>
        <dbReference type="Rhea" id="RHEA-COMP:14737"/>
        <dbReference type="Rhea" id="RHEA-COMP:14739"/>
        <dbReference type="ChEBI" id="CHEBI:29917"/>
        <dbReference type="ChEBI" id="CHEBI:35235"/>
        <dbReference type="ChEBI" id="CHEBI:57972"/>
        <dbReference type="ChEBI" id="CHEBI:64428"/>
        <dbReference type="EC" id="2.8.1.7"/>
    </reaction>
</comment>
<keyword evidence="5" id="KW-0663">Pyridoxal phosphate</keyword>
<dbReference type="Pfam" id="PF00266">
    <property type="entry name" value="Aminotran_5"/>
    <property type="match status" value="1"/>
</dbReference>
<comment type="similarity">
    <text evidence="2">Belongs to the class-V pyridoxal-phosphate-dependent aminotransferase family. NifS/IscS subfamily.</text>
</comment>
<feature type="domain" description="Aminotransferase class V" evidence="10">
    <location>
        <begin position="14"/>
        <end position="395"/>
    </location>
</feature>
<dbReference type="InterPro" id="IPR000192">
    <property type="entry name" value="Aminotrans_V_dom"/>
</dbReference>
<gene>
    <name evidence="11" type="ORF">HDA33_000387</name>
</gene>
<dbReference type="SUPFAM" id="SSF53383">
    <property type="entry name" value="PLP-dependent transferases"/>
    <property type="match status" value="1"/>
</dbReference>
<dbReference type="GO" id="GO:0051536">
    <property type="term" value="F:iron-sulfur cluster binding"/>
    <property type="evidence" value="ECO:0007669"/>
    <property type="project" value="UniProtKB-KW"/>
</dbReference>
<evidence type="ECO:0000313" key="12">
    <source>
        <dbReference type="Proteomes" id="UP000567246"/>
    </source>
</evidence>
<evidence type="ECO:0000256" key="8">
    <source>
        <dbReference type="ARBA" id="ARBA00050776"/>
    </source>
</evidence>
<evidence type="ECO:0000259" key="10">
    <source>
        <dbReference type="Pfam" id="PF00266"/>
    </source>
</evidence>
<feature type="region of interest" description="Disordered" evidence="9">
    <location>
        <begin position="301"/>
        <end position="321"/>
    </location>
</feature>
<evidence type="ECO:0000256" key="3">
    <source>
        <dbReference type="ARBA" id="ARBA00022679"/>
    </source>
</evidence>
<name>A0A7W9JHL8_9MICC</name>
<dbReference type="InterPro" id="IPR016454">
    <property type="entry name" value="Cysteine_dSase"/>
</dbReference>